<evidence type="ECO:0000313" key="2">
    <source>
        <dbReference type="Proteomes" id="UP000584374"/>
    </source>
</evidence>
<name>A0A840Q413_9PSEU</name>
<keyword evidence="1" id="KW-0675">Receptor</keyword>
<keyword evidence="2" id="KW-1185">Reference proteome</keyword>
<protein>
    <submittedName>
        <fullName evidence="1">Signal recognition particle receptor subunit beta</fullName>
    </submittedName>
</protein>
<evidence type="ECO:0000313" key="1">
    <source>
        <dbReference type="EMBL" id="MBB5155274.1"/>
    </source>
</evidence>
<accession>A0A840Q413</accession>
<dbReference type="RefSeq" id="WP_184726645.1">
    <property type="nucleotide sequence ID" value="NZ_JACHIW010000001.1"/>
</dbReference>
<reference evidence="1 2" key="1">
    <citation type="submission" date="2020-08" db="EMBL/GenBank/DDBJ databases">
        <title>Sequencing the genomes of 1000 actinobacteria strains.</title>
        <authorList>
            <person name="Klenk H.-P."/>
        </authorList>
    </citation>
    <scope>NUCLEOTIDE SEQUENCE [LARGE SCALE GENOMIC DNA]</scope>
    <source>
        <strain evidence="1 2">DSM 45584</strain>
    </source>
</reference>
<sequence length="100" mass="10590">MSEIVPLTTAAVMTEASNGIDGVRATPNRSTMTIAMYFGRLLLASDLVLYLVRRPGASSAPGSCGTTWSAARSATMLLVDTLRLADCVSAIDLVRECRLP</sequence>
<dbReference type="AlphaFoldDB" id="A0A840Q413"/>
<dbReference type="EMBL" id="JACHIW010000001">
    <property type="protein sequence ID" value="MBB5155274.1"/>
    <property type="molecule type" value="Genomic_DNA"/>
</dbReference>
<gene>
    <name evidence="1" type="ORF">BJ970_002808</name>
</gene>
<organism evidence="1 2">
    <name type="scientific">Saccharopolyspora phatthalungensis</name>
    <dbReference type="NCBI Taxonomy" id="664693"/>
    <lineage>
        <taxon>Bacteria</taxon>
        <taxon>Bacillati</taxon>
        <taxon>Actinomycetota</taxon>
        <taxon>Actinomycetes</taxon>
        <taxon>Pseudonocardiales</taxon>
        <taxon>Pseudonocardiaceae</taxon>
        <taxon>Saccharopolyspora</taxon>
    </lineage>
</organism>
<dbReference type="Proteomes" id="UP000584374">
    <property type="component" value="Unassembled WGS sequence"/>
</dbReference>
<proteinExistence type="predicted"/>
<comment type="caution">
    <text evidence="1">The sequence shown here is derived from an EMBL/GenBank/DDBJ whole genome shotgun (WGS) entry which is preliminary data.</text>
</comment>